<comment type="function">
    <text evidence="1">Core subunit of the mitochondrial membrane respiratory chain NADH dehydrogenase (Complex I) that is believed to belong to the minimal assembly required for catalysis. Complex I functions in the transfer of electrons from NADH to the respiratory chain. The immediate electron acceptor for the enzyme is believed to be ubiquinone.</text>
</comment>
<feature type="transmembrane region" description="Helical" evidence="17">
    <location>
        <begin position="323"/>
        <end position="347"/>
    </location>
</feature>
<geneLocation type="mitochondrion" evidence="21"/>
<dbReference type="PANTHER" id="PTHR42829:SF2">
    <property type="entry name" value="NADH-UBIQUINONE OXIDOREDUCTASE CHAIN 5"/>
    <property type="match status" value="1"/>
</dbReference>
<comment type="subcellular location">
    <subcellularLocation>
        <location evidence="2">Mitochondrion inner membrane</location>
        <topology evidence="2">Multi-pass membrane protein</topology>
    </subcellularLocation>
</comment>
<feature type="domain" description="NADH dehydrogenase subunit 5 C-terminal" evidence="20">
    <location>
        <begin position="383"/>
        <end position="555"/>
    </location>
</feature>
<keyword evidence="6" id="KW-0679">Respiratory chain</keyword>
<evidence type="ECO:0000256" key="16">
    <source>
        <dbReference type="ARBA" id="ARBA00049551"/>
    </source>
</evidence>
<keyword evidence="7 17" id="KW-0812">Transmembrane</keyword>
<feature type="transmembrane region" description="Helical" evidence="17">
    <location>
        <begin position="237"/>
        <end position="259"/>
    </location>
</feature>
<dbReference type="EC" id="7.1.1.2" evidence="3 17"/>
<evidence type="ECO:0000256" key="15">
    <source>
        <dbReference type="ARBA" id="ARBA00023136"/>
    </source>
</evidence>
<dbReference type="GO" id="GO:0005743">
    <property type="term" value="C:mitochondrial inner membrane"/>
    <property type="evidence" value="ECO:0007669"/>
    <property type="project" value="UniProtKB-SubCell"/>
</dbReference>
<feature type="transmembrane region" description="Helical" evidence="17">
    <location>
        <begin position="205"/>
        <end position="225"/>
    </location>
</feature>
<dbReference type="AlphaFoldDB" id="A0A342I4F8"/>
<evidence type="ECO:0000256" key="3">
    <source>
        <dbReference type="ARBA" id="ARBA00012944"/>
    </source>
</evidence>
<feature type="transmembrane region" description="Helical" evidence="17">
    <location>
        <begin position="5"/>
        <end position="26"/>
    </location>
</feature>
<reference evidence="21" key="1">
    <citation type="submission" date="2015-04" db="EMBL/GenBank/DDBJ databases">
        <title>The complete mitochondrial genome of Megaspilidae sp.</title>
        <authorList>
            <person name="Wei S.J."/>
            <person name="Wu Q.L."/>
        </authorList>
    </citation>
    <scope>NUCLEOTIDE SEQUENCE</scope>
</reference>
<evidence type="ECO:0000256" key="13">
    <source>
        <dbReference type="ARBA" id="ARBA00023075"/>
    </source>
</evidence>
<evidence type="ECO:0000256" key="11">
    <source>
        <dbReference type="ARBA" id="ARBA00022989"/>
    </source>
</evidence>
<evidence type="ECO:0000256" key="1">
    <source>
        <dbReference type="ARBA" id="ARBA00003257"/>
    </source>
</evidence>
<feature type="domain" description="NADH:quinone oxidoreductase/Mrp antiporter transmembrane" evidence="18">
    <location>
        <begin position="103"/>
        <end position="379"/>
    </location>
</feature>
<dbReference type="GO" id="GO:0015990">
    <property type="term" value="P:electron transport coupled proton transport"/>
    <property type="evidence" value="ECO:0007669"/>
    <property type="project" value="TreeGrafter"/>
</dbReference>
<feature type="domain" description="NADH-Ubiquinone oxidoreductase (complex I) chain 5 N-terminal" evidence="19">
    <location>
        <begin position="39"/>
        <end position="86"/>
    </location>
</feature>
<evidence type="ECO:0000256" key="5">
    <source>
        <dbReference type="ARBA" id="ARBA00022448"/>
    </source>
</evidence>
<keyword evidence="11 17" id="KW-1133">Transmembrane helix</keyword>
<gene>
    <name evidence="21" type="primary">ND5</name>
</gene>
<keyword evidence="15 17" id="KW-0472">Membrane</keyword>
<dbReference type="InterPro" id="IPR001750">
    <property type="entry name" value="ND/Mrp_TM"/>
</dbReference>
<feature type="transmembrane region" description="Helical" evidence="17">
    <location>
        <begin position="294"/>
        <end position="311"/>
    </location>
</feature>
<name>A0A342I4F8_9HYME</name>
<evidence type="ECO:0000256" key="9">
    <source>
        <dbReference type="ARBA" id="ARBA00022967"/>
    </source>
</evidence>
<evidence type="ECO:0000256" key="14">
    <source>
        <dbReference type="ARBA" id="ARBA00023128"/>
    </source>
</evidence>
<dbReference type="GO" id="GO:0003954">
    <property type="term" value="F:NADH dehydrogenase activity"/>
    <property type="evidence" value="ECO:0007669"/>
    <property type="project" value="TreeGrafter"/>
</dbReference>
<keyword evidence="12 17" id="KW-0520">NAD</keyword>
<feature type="transmembrane region" description="Helical" evidence="17">
    <location>
        <begin position="414"/>
        <end position="432"/>
    </location>
</feature>
<keyword evidence="10" id="KW-0249">Electron transport</keyword>
<feature type="transmembrane region" description="Helical" evidence="17">
    <location>
        <begin position="538"/>
        <end position="555"/>
    </location>
</feature>
<evidence type="ECO:0000256" key="6">
    <source>
        <dbReference type="ARBA" id="ARBA00022660"/>
    </source>
</evidence>
<dbReference type="InterPro" id="IPR003945">
    <property type="entry name" value="NU5C-like"/>
</dbReference>
<evidence type="ECO:0000259" key="18">
    <source>
        <dbReference type="Pfam" id="PF00361"/>
    </source>
</evidence>
<dbReference type="PANTHER" id="PTHR42829">
    <property type="entry name" value="NADH-UBIQUINONE OXIDOREDUCTASE CHAIN 5"/>
    <property type="match status" value="1"/>
</dbReference>
<dbReference type="PRINTS" id="PR01435">
    <property type="entry name" value="NPOXDRDTASE5"/>
</dbReference>
<evidence type="ECO:0000256" key="8">
    <source>
        <dbReference type="ARBA" id="ARBA00022792"/>
    </source>
</evidence>
<dbReference type="GO" id="GO:0008137">
    <property type="term" value="F:NADH dehydrogenase (ubiquinone) activity"/>
    <property type="evidence" value="ECO:0007669"/>
    <property type="project" value="UniProtKB-EC"/>
</dbReference>
<evidence type="ECO:0000256" key="10">
    <source>
        <dbReference type="ARBA" id="ARBA00022982"/>
    </source>
</evidence>
<keyword evidence="5 17" id="KW-0813">Transport</keyword>
<comment type="function">
    <text evidence="17">Core subunit of the mitochondrial membrane respiratory chain NADH dehydrogenase (Complex I) which catalyzes electron transfer from NADH through the respiratory chain, using ubiquinone as an electron acceptor. Essential for the catalytic activity and assembly of complex I.</text>
</comment>
<dbReference type="InterPro" id="IPR001516">
    <property type="entry name" value="Proton_antipo_N"/>
</dbReference>
<feature type="transmembrane region" description="Helical" evidence="17">
    <location>
        <begin position="165"/>
        <end position="184"/>
    </location>
</feature>
<comment type="similarity">
    <text evidence="17">Belongs to the complex I subunit 5 family.</text>
</comment>
<evidence type="ECO:0000256" key="17">
    <source>
        <dbReference type="RuleBase" id="RU003404"/>
    </source>
</evidence>
<feature type="transmembrane region" description="Helical" evidence="17">
    <location>
        <begin position="367"/>
        <end position="394"/>
    </location>
</feature>
<keyword evidence="13 17" id="KW-0830">Ubiquinone</keyword>
<evidence type="ECO:0000259" key="19">
    <source>
        <dbReference type="Pfam" id="PF00662"/>
    </source>
</evidence>
<keyword evidence="14 17" id="KW-0496">Mitochondrion</keyword>
<feature type="transmembrane region" description="Helical" evidence="17">
    <location>
        <begin position="474"/>
        <end position="495"/>
    </location>
</feature>
<dbReference type="Pfam" id="PF00361">
    <property type="entry name" value="Proton_antipo_M"/>
    <property type="match status" value="1"/>
</dbReference>
<evidence type="ECO:0000256" key="7">
    <source>
        <dbReference type="ARBA" id="ARBA00022692"/>
    </source>
</evidence>
<dbReference type="PRINTS" id="PR01434">
    <property type="entry name" value="NADHDHGNASE5"/>
</dbReference>
<evidence type="ECO:0000256" key="4">
    <source>
        <dbReference type="ARBA" id="ARBA00021096"/>
    </source>
</evidence>
<feature type="transmembrane region" description="Helical" evidence="17">
    <location>
        <begin position="438"/>
        <end position="462"/>
    </location>
</feature>
<feature type="transmembrane region" description="Helical" evidence="17">
    <location>
        <begin position="46"/>
        <end position="72"/>
    </location>
</feature>
<protein>
    <recommendedName>
        <fullName evidence="4 17">NADH-ubiquinone oxidoreductase chain 5</fullName>
        <ecNumber evidence="3 17">7.1.1.2</ecNumber>
    </recommendedName>
</protein>
<feature type="transmembrane region" description="Helical" evidence="17">
    <location>
        <begin position="84"/>
        <end position="102"/>
    </location>
</feature>
<evidence type="ECO:0000256" key="2">
    <source>
        <dbReference type="ARBA" id="ARBA00004448"/>
    </source>
</evidence>
<evidence type="ECO:0000313" key="21">
    <source>
        <dbReference type="EMBL" id="ALJ93759.1"/>
    </source>
</evidence>
<dbReference type="InterPro" id="IPR010934">
    <property type="entry name" value="NADH_DH_su5_C"/>
</dbReference>
<dbReference type="Pfam" id="PF06455">
    <property type="entry name" value="NADH5_C"/>
    <property type="match status" value="1"/>
</dbReference>
<dbReference type="GO" id="GO:0042773">
    <property type="term" value="P:ATP synthesis coupled electron transport"/>
    <property type="evidence" value="ECO:0007669"/>
    <property type="project" value="InterPro"/>
</dbReference>
<organism evidence="21">
    <name type="scientific">Megaspilidae sp. SJW-2015</name>
    <dbReference type="NCBI Taxonomy" id="1738630"/>
    <lineage>
        <taxon>Eukaryota</taxon>
        <taxon>Metazoa</taxon>
        <taxon>Ecdysozoa</taxon>
        <taxon>Arthropoda</taxon>
        <taxon>Hexapoda</taxon>
        <taxon>Insecta</taxon>
        <taxon>Pterygota</taxon>
        <taxon>Neoptera</taxon>
        <taxon>Endopterygota</taxon>
        <taxon>Hymenoptera</taxon>
        <taxon>Apocrita</taxon>
        <taxon>Ceraphronoidea</taxon>
        <taxon>Megaspilidae</taxon>
    </lineage>
</organism>
<keyword evidence="9" id="KW-1278">Translocase</keyword>
<dbReference type="Pfam" id="PF00662">
    <property type="entry name" value="Proton_antipo_N"/>
    <property type="match status" value="1"/>
</dbReference>
<dbReference type="EMBL" id="KR270644">
    <property type="protein sequence ID" value="ALJ93759.1"/>
    <property type="molecule type" value="Genomic_DNA"/>
</dbReference>
<evidence type="ECO:0000259" key="20">
    <source>
        <dbReference type="Pfam" id="PF06455"/>
    </source>
</evidence>
<feature type="transmembrane region" description="Helical" evidence="17">
    <location>
        <begin position="140"/>
        <end position="159"/>
    </location>
</feature>
<feature type="transmembrane region" description="Helical" evidence="17">
    <location>
        <begin position="271"/>
        <end position="288"/>
    </location>
</feature>
<proteinExistence type="inferred from homology"/>
<keyword evidence="8" id="KW-0999">Mitochondrion inner membrane</keyword>
<evidence type="ECO:0000256" key="12">
    <source>
        <dbReference type="ARBA" id="ARBA00023027"/>
    </source>
</evidence>
<comment type="catalytic activity">
    <reaction evidence="16 17">
        <text>a ubiquinone + NADH + 5 H(+)(in) = a ubiquinol + NAD(+) + 4 H(+)(out)</text>
        <dbReference type="Rhea" id="RHEA:29091"/>
        <dbReference type="Rhea" id="RHEA-COMP:9565"/>
        <dbReference type="Rhea" id="RHEA-COMP:9566"/>
        <dbReference type="ChEBI" id="CHEBI:15378"/>
        <dbReference type="ChEBI" id="CHEBI:16389"/>
        <dbReference type="ChEBI" id="CHEBI:17976"/>
        <dbReference type="ChEBI" id="CHEBI:57540"/>
        <dbReference type="ChEBI" id="CHEBI:57945"/>
        <dbReference type="EC" id="7.1.1.2"/>
    </reaction>
</comment>
<sequence length="556" mass="64290">MKFYLFIYLFLVCSWSLFIMSVYLILLKLSLILSFSFYFESINFEFFVLVDWMSLIFISVVLLISSMVLLYSTEYVQGEIYIKAFFYLVLLFVFSMIMLIISPSIFSIILGWDGLGLVSYCLVSFYQNSNSFKSGLLTILMNRVGDVGLMILLVFMFLNELFFKYFYLITSSWLILFLVVSSMTKSAQIPFSIWLPAAMAAPTPVSALVHSSTLVTAGVYLLIRFNVLIHSVEVSELLLYFSLLTMIMSGGSAIFMYDLKKIIAMSTLSQLGLMFFFISLGFLNLSFFHLLTHALFKSLMFLCSGIIIHNFSNNQDIRFMGNLLMYLPFTGFLFFLSSLILVGFPFFSGFFSKDLMMEMLFMMNVNFLVFFFSCLALFSTVLYSFRLLMSLCLVNGKNLTYFVLSGGETMKFSLIPLMTQSVTFGAFMNSLLFMGNQIFLPILLKLLCLILIYLGIAFMYVSFSYYINFIKFKLLVTFMSSMWMMNFMVSFFVKICLKLSDEVVKTIDKGWSEQFIFSINLIFKLVMMYMFQHYKNKFNSYLVVIIYIMVAFILLA</sequence>
<accession>A0A342I4F8</accession>